<dbReference type="InterPro" id="IPR029787">
    <property type="entry name" value="Nucleotide_cyclase"/>
</dbReference>
<dbReference type="RefSeq" id="WP_047772247.1">
    <property type="nucleotide sequence ID" value="NZ_KN848372.1"/>
</dbReference>
<comment type="caution">
    <text evidence="4">The sequence shown here is derived from an EMBL/GenBank/DDBJ whole genome shotgun (WGS) entry which is preliminary data.</text>
</comment>
<dbReference type="InterPro" id="IPR050706">
    <property type="entry name" value="Cyclic-di-GMP_PDE-like"/>
</dbReference>
<dbReference type="InterPro" id="IPR000160">
    <property type="entry name" value="GGDEF_dom"/>
</dbReference>
<dbReference type="InterPro" id="IPR035919">
    <property type="entry name" value="EAL_sf"/>
</dbReference>
<evidence type="ECO:0000259" key="2">
    <source>
        <dbReference type="PROSITE" id="PS50883"/>
    </source>
</evidence>
<name>A0A0D0Q3Y8_9RHOB</name>
<keyword evidence="1" id="KW-0472">Membrane</keyword>
<dbReference type="OrthoDB" id="9814202at2"/>
<dbReference type="GO" id="GO:0071111">
    <property type="term" value="F:cyclic-guanylate-specific phosphodiesterase activity"/>
    <property type="evidence" value="ECO:0007669"/>
    <property type="project" value="InterPro"/>
</dbReference>
<organism evidence="4 5">
    <name type="scientific">Wenxinia marina DSM 24838</name>
    <dbReference type="NCBI Taxonomy" id="1123501"/>
    <lineage>
        <taxon>Bacteria</taxon>
        <taxon>Pseudomonadati</taxon>
        <taxon>Pseudomonadota</taxon>
        <taxon>Alphaproteobacteria</taxon>
        <taxon>Rhodobacterales</taxon>
        <taxon>Roseobacteraceae</taxon>
        <taxon>Wenxinia</taxon>
    </lineage>
</organism>
<gene>
    <name evidence="4" type="ORF">Wenmar_02275</name>
</gene>
<dbReference type="CDD" id="cd01948">
    <property type="entry name" value="EAL"/>
    <property type="match status" value="1"/>
</dbReference>
<proteinExistence type="predicted"/>
<dbReference type="PROSITE" id="PS50887">
    <property type="entry name" value="GGDEF"/>
    <property type="match status" value="1"/>
</dbReference>
<sequence>MSHQHGHAGAAALWRSLLGRIGGRRALALPALGLLGLLAGGAVGAAVALLSAAVVLLGFGSGSARSAIARPPLTGRAALLRALGGALASPPPIAPVAMVIEIDRYRTLAERFDHRVLSDLGERVLGRLSEVLRAGDVIQPLTAQSFGLVVRGSDRLDLAAVMQLAGRLQRQLSDPFEVGGARIRLSASIGFAMAVRLPRADPDAMLQAASLAALDAHRNGPSAIRSYSAALKERADSVNALADQVADALERGEFVAYFQPQVEAGTGRLTGVEALARWQHPDRGLVSPAEFLPALQIAGRMDSLGALMVRDALAALRRWDGLGYAVPRVAVNFSGDELSDPRLIDRIGWELDRFELAPDRLVVEVLETVVANGSEDVVIRNLAGLARLGCRLDLDDFGTGHAAITSIRRFAIERIKIDRSFVTGIDADPEQQKMVQAILTMADRLGLDTLAEGVETAGEQKMLAELGCGHLQGYGIARPMPMDELETWIRGRLEGAPPPIRFQRPTG</sequence>
<feature type="domain" description="EAL" evidence="2">
    <location>
        <begin position="238"/>
        <end position="493"/>
    </location>
</feature>
<keyword evidence="1" id="KW-1133">Transmembrane helix</keyword>
<evidence type="ECO:0000313" key="4">
    <source>
        <dbReference type="EMBL" id="KIQ69204.1"/>
    </source>
</evidence>
<dbReference type="Gene3D" id="3.30.70.270">
    <property type="match status" value="1"/>
</dbReference>
<dbReference type="AlphaFoldDB" id="A0A0D0Q3Y8"/>
<protein>
    <submittedName>
        <fullName evidence="4">Diguanylate cyclase/phosphodiesterase</fullName>
    </submittedName>
</protein>
<dbReference type="PATRIC" id="fig|1123501.6.peg.2376"/>
<dbReference type="SUPFAM" id="SSF141868">
    <property type="entry name" value="EAL domain-like"/>
    <property type="match status" value="1"/>
</dbReference>
<dbReference type="InterPro" id="IPR043128">
    <property type="entry name" value="Rev_trsase/Diguanyl_cyclase"/>
</dbReference>
<dbReference type="InterPro" id="IPR001633">
    <property type="entry name" value="EAL_dom"/>
</dbReference>
<dbReference type="Pfam" id="PF00563">
    <property type="entry name" value="EAL"/>
    <property type="match status" value="1"/>
</dbReference>
<dbReference type="STRING" id="1123501.Wenmar_02275"/>
<evidence type="ECO:0000313" key="5">
    <source>
        <dbReference type="Proteomes" id="UP000035100"/>
    </source>
</evidence>
<keyword evidence="5" id="KW-1185">Reference proteome</keyword>
<dbReference type="SMART" id="SM00267">
    <property type="entry name" value="GGDEF"/>
    <property type="match status" value="1"/>
</dbReference>
<dbReference type="SMART" id="SM00052">
    <property type="entry name" value="EAL"/>
    <property type="match status" value="1"/>
</dbReference>
<reference evidence="4 5" key="1">
    <citation type="submission" date="2013-01" db="EMBL/GenBank/DDBJ databases">
        <authorList>
            <person name="Fiebig A."/>
            <person name="Goeker M."/>
            <person name="Klenk H.-P.P."/>
        </authorList>
    </citation>
    <scope>NUCLEOTIDE SEQUENCE [LARGE SCALE GENOMIC DNA]</scope>
    <source>
        <strain evidence="4 5">DSM 24838</strain>
    </source>
</reference>
<feature type="domain" description="GGDEF" evidence="3">
    <location>
        <begin position="93"/>
        <end position="229"/>
    </location>
</feature>
<evidence type="ECO:0000259" key="3">
    <source>
        <dbReference type="PROSITE" id="PS50887"/>
    </source>
</evidence>
<feature type="transmembrane region" description="Helical" evidence="1">
    <location>
        <begin position="26"/>
        <end position="59"/>
    </location>
</feature>
<dbReference type="PANTHER" id="PTHR33121">
    <property type="entry name" value="CYCLIC DI-GMP PHOSPHODIESTERASE PDEF"/>
    <property type="match status" value="1"/>
</dbReference>
<dbReference type="Gene3D" id="3.20.20.450">
    <property type="entry name" value="EAL domain"/>
    <property type="match status" value="1"/>
</dbReference>
<accession>A0A0D0Q3Y8</accession>
<dbReference type="Pfam" id="PF00990">
    <property type="entry name" value="GGDEF"/>
    <property type="match status" value="1"/>
</dbReference>
<dbReference type="PROSITE" id="PS50883">
    <property type="entry name" value="EAL"/>
    <property type="match status" value="1"/>
</dbReference>
<dbReference type="SUPFAM" id="SSF55073">
    <property type="entry name" value="Nucleotide cyclase"/>
    <property type="match status" value="1"/>
</dbReference>
<evidence type="ECO:0000256" key="1">
    <source>
        <dbReference type="SAM" id="Phobius"/>
    </source>
</evidence>
<dbReference type="eggNOG" id="COG5001">
    <property type="taxonomic scope" value="Bacteria"/>
</dbReference>
<keyword evidence="1" id="KW-0812">Transmembrane</keyword>
<dbReference type="EMBL" id="AONG01000010">
    <property type="protein sequence ID" value="KIQ69204.1"/>
    <property type="molecule type" value="Genomic_DNA"/>
</dbReference>
<dbReference type="PANTHER" id="PTHR33121:SF70">
    <property type="entry name" value="SIGNALING PROTEIN YKOW"/>
    <property type="match status" value="1"/>
</dbReference>
<dbReference type="Proteomes" id="UP000035100">
    <property type="component" value="Unassembled WGS sequence"/>
</dbReference>